<comment type="caution">
    <text evidence="3">The sequence shown here is derived from an EMBL/GenBank/DDBJ whole genome shotgun (WGS) entry which is preliminary data.</text>
</comment>
<proteinExistence type="predicted"/>
<evidence type="ECO:0000259" key="2">
    <source>
        <dbReference type="Pfam" id="PF01578"/>
    </source>
</evidence>
<reference evidence="3 4" key="1">
    <citation type="submission" date="2017-09" db="EMBL/GenBank/DDBJ databases">
        <title>Biodiversity and function of Thalassospira species in the particle-attached aromatic-hydrocarbon-degrading consortia from the surface seawater of the China South Sea.</title>
        <authorList>
            <person name="Dong C."/>
            <person name="Lai Q."/>
            <person name="Shao Z."/>
        </authorList>
    </citation>
    <scope>NUCLEOTIDE SEQUENCE [LARGE SCALE GENOMIC DNA]</scope>
    <source>
        <strain evidence="3 4">139Z-12</strain>
    </source>
</reference>
<dbReference type="EMBL" id="NXGX01000002">
    <property type="protein sequence ID" value="PKR59478.1"/>
    <property type="molecule type" value="Genomic_DNA"/>
</dbReference>
<dbReference type="GO" id="GO:0017004">
    <property type="term" value="P:cytochrome complex assembly"/>
    <property type="evidence" value="ECO:0007669"/>
    <property type="project" value="InterPro"/>
</dbReference>
<dbReference type="GeneID" id="98669161"/>
<feature type="transmembrane region" description="Helical" evidence="1">
    <location>
        <begin position="129"/>
        <end position="152"/>
    </location>
</feature>
<feature type="transmembrane region" description="Helical" evidence="1">
    <location>
        <begin position="89"/>
        <end position="109"/>
    </location>
</feature>
<dbReference type="Proteomes" id="UP000233332">
    <property type="component" value="Unassembled WGS sequence"/>
</dbReference>
<feature type="domain" description="Cytochrome c assembly protein" evidence="2">
    <location>
        <begin position="30"/>
        <end position="264"/>
    </location>
</feature>
<sequence length="269" mass="29857">MLAAYIHILALLPLTAQILRQEPRRDIWLYGSIFLAAIGTMVLLGVTGEEVQSRGFAAALHWSELTVIVIFGGLVICKGPQQVWRLAGYIGGYLLLFAVLAAVFSVLLYRHEPATVHGPALYSGWLWAHIGSSLVTYALVTLAAIAAMAYVVQEHALKHRKPTRWSRRLPPLRDSEYMLVGFLKWSAWVLVIGIVSGFALRYVEGSPIWSIDHKMLLTLLGFATICTLIFIHEKSTLRGRMAVRFVLGAWLLLTLAFPGVRFVTGYIVG</sequence>
<gene>
    <name evidence="3" type="ORF">COO92_05440</name>
</gene>
<organism evidence="3 4">
    <name type="scientific">Thalassospira lohafexi</name>
    <dbReference type="NCBI Taxonomy" id="744227"/>
    <lineage>
        <taxon>Bacteria</taxon>
        <taxon>Pseudomonadati</taxon>
        <taxon>Pseudomonadota</taxon>
        <taxon>Alphaproteobacteria</taxon>
        <taxon>Rhodospirillales</taxon>
        <taxon>Thalassospiraceae</taxon>
        <taxon>Thalassospira</taxon>
    </lineage>
</organism>
<evidence type="ECO:0000256" key="1">
    <source>
        <dbReference type="SAM" id="Phobius"/>
    </source>
</evidence>
<evidence type="ECO:0000313" key="4">
    <source>
        <dbReference type="Proteomes" id="UP000233332"/>
    </source>
</evidence>
<protein>
    <submittedName>
        <fullName evidence="3">Cytochrome C biogenesis protein</fullName>
    </submittedName>
</protein>
<dbReference type="PANTHER" id="PTHR38034:SF1">
    <property type="entry name" value="INNER MEMBRANE PROTEIN YPJD"/>
    <property type="match status" value="1"/>
</dbReference>
<feature type="transmembrane region" description="Helical" evidence="1">
    <location>
        <begin position="59"/>
        <end position="77"/>
    </location>
</feature>
<evidence type="ECO:0000313" key="3">
    <source>
        <dbReference type="EMBL" id="PKR59478.1"/>
    </source>
</evidence>
<dbReference type="GO" id="GO:0005886">
    <property type="term" value="C:plasma membrane"/>
    <property type="evidence" value="ECO:0007669"/>
    <property type="project" value="TreeGrafter"/>
</dbReference>
<dbReference type="InterPro" id="IPR052372">
    <property type="entry name" value="YpjD/HemX"/>
</dbReference>
<dbReference type="InterPro" id="IPR002541">
    <property type="entry name" value="Cyt_c_assembly"/>
</dbReference>
<name>A0A2N3L9L8_9PROT</name>
<feature type="transmembrane region" description="Helical" evidence="1">
    <location>
        <begin position="245"/>
        <end position="268"/>
    </location>
</feature>
<feature type="transmembrane region" description="Helical" evidence="1">
    <location>
        <begin position="27"/>
        <end position="47"/>
    </location>
</feature>
<feature type="transmembrane region" description="Helical" evidence="1">
    <location>
        <begin position="215"/>
        <end position="233"/>
    </location>
</feature>
<keyword evidence="1" id="KW-0812">Transmembrane</keyword>
<keyword evidence="1" id="KW-0472">Membrane</keyword>
<keyword evidence="1" id="KW-1133">Transmembrane helix</keyword>
<dbReference type="RefSeq" id="WP_022732258.1">
    <property type="nucleotide sequence ID" value="NZ_NXGX01000002.1"/>
</dbReference>
<dbReference type="AlphaFoldDB" id="A0A2N3L9L8"/>
<dbReference type="PANTHER" id="PTHR38034">
    <property type="entry name" value="INNER MEMBRANE PROTEIN YPJD"/>
    <property type="match status" value="1"/>
</dbReference>
<keyword evidence="4" id="KW-1185">Reference proteome</keyword>
<dbReference type="Pfam" id="PF01578">
    <property type="entry name" value="Cytochrom_C_asm"/>
    <property type="match status" value="1"/>
</dbReference>
<dbReference type="GO" id="GO:0020037">
    <property type="term" value="F:heme binding"/>
    <property type="evidence" value="ECO:0007669"/>
    <property type="project" value="InterPro"/>
</dbReference>
<feature type="transmembrane region" description="Helical" evidence="1">
    <location>
        <begin position="177"/>
        <end position="203"/>
    </location>
</feature>
<accession>A0A2N3L9L8</accession>